<sequence>MDTATSHRPRHPIHRFPLAYLLIIPVLLSILTALTLFMHSDTTLPILYSQCHARSRLPLVTHSPVLPSFLATPLCFLVSFFQEAVASSRAAGVMAAVLSFVGGLLTVSTVEAARVCNGPSMLIAYPTGAWLVFNLAGGAIVWELVILPAFFHRSKAIVEARRRGATGRELASGGGGGGGGGGATDPNFGEAMRHLERAVEVVAIPVGVALGYVVPSVVMLATKGQPLAVLVWLLFPVWVTVVRQLVRKGMLTALNKSRHDGEAGGEEPSWWAASFHLEESRVALAAMYALPVLCSVVSHGLLVWSLVGRDDRKEMTRATEKFIVIDVFFIGLTVLYWLVVESGWRVVAVVVAVSVVLGPGAGICVGWVYRERMVDLDRSVTVVAVGSRRGSNGGEGAAASEETPLLG</sequence>
<gene>
    <name evidence="3" type="ORF">B0T17DRAFT_611188</name>
</gene>
<feature type="compositionally biased region" description="Low complexity" evidence="1">
    <location>
        <begin position="397"/>
        <end position="407"/>
    </location>
</feature>
<proteinExistence type="predicted"/>
<feature type="transmembrane region" description="Helical" evidence="2">
    <location>
        <begin position="227"/>
        <end position="246"/>
    </location>
</feature>
<feature type="transmembrane region" description="Helical" evidence="2">
    <location>
        <begin position="18"/>
        <end position="39"/>
    </location>
</feature>
<name>A0AA39TLI7_9PEZI</name>
<evidence type="ECO:0000313" key="3">
    <source>
        <dbReference type="EMBL" id="KAK0609531.1"/>
    </source>
</evidence>
<feature type="region of interest" description="Disordered" evidence="1">
    <location>
        <begin position="387"/>
        <end position="407"/>
    </location>
</feature>
<feature type="transmembrane region" description="Helical" evidence="2">
    <location>
        <begin position="90"/>
        <end position="110"/>
    </location>
</feature>
<feature type="transmembrane region" description="Helical" evidence="2">
    <location>
        <begin position="322"/>
        <end position="340"/>
    </location>
</feature>
<keyword evidence="2" id="KW-0472">Membrane</keyword>
<dbReference type="EMBL" id="JAULSR010000013">
    <property type="protein sequence ID" value="KAK0609531.1"/>
    <property type="molecule type" value="Genomic_DNA"/>
</dbReference>
<evidence type="ECO:0000313" key="4">
    <source>
        <dbReference type="Proteomes" id="UP001174934"/>
    </source>
</evidence>
<evidence type="ECO:0000256" key="1">
    <source>
        <dbReference type="SAM" id="MobiDB-lite"/>
    </source>
</evidence>
<feature type="transmembrane region" description="Helical" evidence="2">
    <location>
        <begin position="59"/>
        <end position="78"/>
    </location>
</feature>
<feature type="transmembrane region" description="Helical" evidence="2">
    <location>
        <begin position="346"/>
        <end position="369"/>
    </location>
</feature>
<accession>A0AA39TLI7</accession>
<evidence type="ECO:0000256" key="2">
    <source>
        <dbReference type="SAM" id="Phobius"/>
    </source>
</evidence>
<organism evidence="3 4">
    <name type="scientific">Bombardia bombarda</name>
    <dbReference type="NCBI Taxonomy" id="252184"/>
    <lineage>
        <taxon>Eukaryota</taxon>
        <taxon>Fungi</taxon>
        <taxon>Dikarya</taxon>
        <taxon>Ascomycota</taxon>
        <taxon>Pezizomycotina</taxon>
        <taxon>Sordariomycetes</taxon>
        <taxon>Sordariomycetidae</taxon>
        <taxon>Sordariales</taxon>
        <taxon>Lasiosphaeriaceae</taxon>
        <taxon>Bombardia</taxon>
    </lineage>
</organism>
<keyword evidence="4" id="KW-1185">Reference proteome</keyword>
<dbReference type="AlphaFoldDB" id="A0AA39TLI7"/>
<comment type="caution">
    <text evidence="3">The sequence shown here is derived from an EMBL/GenBank/DDBJ whole genome shotgun (WGS) entry which is preliminary data.</text>
</comment>
<dbReference type="Proteomes" id="UP001174934">
    <property type="component" value="Unassembled WGS sequence"/>
</dbReference>
<feature type="transmembrane region" description="Helical" evidence="2">
    <location>
        <begin position="201"/>
        <end position="221"/>
    </location>
</feature>
<reference evidence="3" key="1">
    <citation type="submission" date="2023-06" db="EMBL/GenBank/DDBJ databases">
        <title>Genome-scale phylogeny and comparative genomics of the fungal order Sordariales.</title>
        <authorList>
            <consortium name="Lawrence Berkeley National Laboratory"/>
            <person name="Hensen N."/>
            <person name="Bonometti L."/>
            <person name="Westerberg I."/>
            <person name="Brannstrom I.O."/>
            <person name="Guillou S."/>
            <person name="Cros-Aarteil S."/>
            <person name="Calhoun S."/>
            <person name="Haridas S."/>
            <person name="Kuo A."/>
            <person name="Mondo S."/>
            <person name="Pangilinan J."/>
            <person name="Riley R."/>
            <person name="LaButti K."/>
            <person name="Andreopoulos B."/>
            <person name="Lipzen A."/>
            <person name="Chen C."/>
            <person name="Yanf M."/>
            <person name="Daum C."/>
            <person name="Ng V."/>
            <person name="Clum A."/>
            <person name="Steindorff A."/>
            <person name="Ohm R."/>
            <person name="Martin F."/>
            <person name="Silar P."/>
            <person name="Natvig D."/>
            <person name="Lalanne C."/>
            <person name="Gautier V."/>
            <person name="Ament-velasquez S.L."/>
            <person name="Kruys A."/>
            <person name="Hutchinson M.I."/>
            <person name="Powell A.J."/>
            <person name="Barry K."/>
            <person name="Miller A.N."/>
            <person name="Grigoriev I.V."/>
            <person name="Debuchy R."/>
            <person name="Gladieux P."/>
            <person name="Thoren M.H."/>
            <person name="Johannesson H."/>
        </authorList>
    </citation>
    <scope>NUCLEOTIDE SEQUENCE</scope>
    <source>
        <strain evidence="3">SMH3391-2</strain>
    </source>
</reference>
<protein>
    <submittedName>
        <fullName evidence="3">Uncharacterized protein</fullName>
    </submittedName>
</protein>
<keyword evidence="2" id="KW-0812">Transmembrane</keyword>
<feature type="transmembrane region" description="Helical" evidence="2">
    <location>
        <begin position="130"/>
        <end position="151"/>
    </location>
</feature>
<keyword evidence="2" id="KW-1133">Transmembrane helix</keyword>